<evidence type="ECO:0000256" key="1">
    <source>
        <dbReference type="ARBA" id="ARBA00007109"/>
    </source>
</evidence>
<organism evidence="5 6">
    <name type="scientific">Vigna mungo</name>
    <name type="common">Black gram</name>
    <name type="synonym">Phaseolus mungo</name>
    <dbReference type="NCBI Taxonomy" id="3915"/>
    <lineage>
        <taxon>Eukaryota</taxon>
        <taxon>Viridiplantae</taxon>
        <taxon>Streptophyta</taxon>
        <taxon>Embryophyta</taxon>
        <taxon>Tracheophyta</taxon>
        <taxon>Spermatophyta</taxon>
        <taxon>Magnoliopsida</taxon>
        <taxon>eudicotyledons</taxon>
        <taxon>Gunneridae</taxon>
        <taxon>Pentapetalae</taxon>
        <taxon>rosids</taxon>
        <taxon>fabids</taxon>
        <taxon>Fabales</taxon>
        <taxon>Fabaceae</taxon>
        <taxon>Papilionoideae</taxon>
        <taxon>50 kb inversion clade</taxon>
        <taxon>NPAAA clade</taxon>
        <taxon>indigoferoid/millettioid clade</taxon>
        <taxon>Phaseoleae</taxon>
        <taxon>Vigna</taxon>
    </lineage>
</organism>
<feature type="domain" description="Di19 C-terminal" evidence="4">
    <location>
        <begin position="158"/>
        <end position="235"/>
    </location>
</feature>
<name>A0AAQ3NZ90_VIGMU</name>
<sequence>MTKECDSSEEEQPQAAALRRNLEKFKFEINSVNEGIQSSILARRTNGTWGPSRYLIRGEQNVSESDEDEDDDAKSLFQCPFCDFEFDFSSVRARLEEGGFDPRYMTCPLCEEIIGEDAVRDAQNSSKRSWKSDKSSISSSDTVVFDKKLPARGRHELVPDPLLTPFVRNVSVPNTSGIQPSEGFSSSASDISSGKGYDPDISSGKGSETDSGDEEDIEERRQKASFVQELMLSTLF</sequence>
<feature type="compositionally biased region" description="Low complexity" evidence="2">
    <location>
        <begin position="181"/>
        <end position="196"/>
    </location>
</feature>
<protein>
    <submittedName>
        <fullName evidence="5">Uncharacterized protein</fullName>
    </submittedName>
</protein>
<dbReference type="Proteomes" id="UP001374535">
    <property type="component" value="Chromosome 2"/>
</dbReference>
<dbReference type="EMBL" id="CP144699">
    <property type="protein sequence ID" value="WVZ18764.1"/>
    <property type="molecule type" value="Genomic_DNA"/>
</dbReference>
<dbReference type="Pfam" id="PF05605">
    <property type="entry name" value="zf-Di19"/>
    <property type="match status" value="1"/>
</dbReference>
<dbReference type="PANTHER" id="PTHR31875">
    <property type="entry name" value="PROTEIN DEHYDRATION-INDUCED 19"/>
    <property type="match status" value="1"/>
</dbReference>
<reference evidence="5 6" key="1">
    <citation type="journal article" date="2023" name="Life. Sci Alliance">
        <title>Evolutionary insights into 3D genome organization and epigenetic landscape of Vigna mungo.</title>
        <authorList>
            <person name="Junaid A."/>
            <person name="Singh B."/>
            <person name="Bhatia S."/>
        </authorList>
    </citation>
    <scope>NUCLEOTIDE SEQUENCE [LARGE SCALE GENOMIC DNA]</scope>
    <source>
        <strain evidence="5">Urdbean</strain>
    </source>
</reference>
<accession>A0AAQ3NZ90</accession>
<keyword evidence="6" id="KW-1185">Reference proteome</keyword>
<feature type="region of interest" description="Disordered" evidence="2">
    <location>
        <begin position="172"/>
        <end position="224"/>
    </location>
</feature>
<evidence type="ECO:0000313" key="6">
    <source>
        <dbReference type="Proteomes" id="UP001374535"/>
    </source>
</evidence>
<evidence type="ECO:0000256" key="2">
    <source>
        <dbReference type="SAM" id="MobiDB-lite"/>
    </source>
</evidence>
<dbReference type="AlphaFoldDB" id="A0AAQ3NZ90"/>
<dbReference type="PANTHER" id="PTHR31875:SF24">
    <property type="entry name" value="PROTEIN DEHYDRATION-INDUCED 19 HOMOLOG 5"/>
    <property type="match status" value="1"/>
</dbReference>
<proteinExistence type="inferred from homology"/>
<dbReference type="Pfam" id="PF14571">
    <property type="entry name" value="Di19_C"/>
    <property type="match status" value="1"/>
</dbReference>
<evidence type="ECO:0000259" key="4">
    <source>
        <dbReference type="Pfam" id="PF14571"/>
    </source>
</evidence>
<feature type="domain" description="Di19 zinc-binding" evidence="3">
    <location>
        <begin position="77"/>
        <end position="120"/>
    </location>
</feature>
<evidence type="ECO:0000259" key="3">
    <source>
        <dbReference type="Pfam" id="PF05605"/>
    </source>
</evidence>
<gene>
    <name evidence="5" type="ORF">V8G54_006086</name>
</gene>
<comment type="similarity">
    <text evidence="1">Belongs to the Di19 family.</text>
</comment>
<dbReference type="InterPro" id="IPR008598">
    <property type="entry name" value="Di19_Zn-bd"/>
</dbReference>
<dbReference type="InterPro" id="IPR033347">
    <property type="entry name" value="Di19"/>
</dbReference>
<evidence type="ECO:0000313" key="5">
    <source>
        <dbReference type="EMBL" id="WVZ18764.1"/>
    </source>
</evidence>
<dbReference type="InterPro" id="IPR027935">
    <property type="entry name" value="Di19_C"/>
</dbReference>